<feature type="domain" description="Fibronectin type-III" evidence="2">
    <location>
        <begin position="1027"/>
        <end position="1125"/>
    </location>
</feature>
<dbReference type="InterPro" id="IPR036116">
    <property type="entry name" value="FN3_sf"/>
</dbReference>
<proteinExistence type="predicted"/>
<dbReference type="SUPFAM" id="SSF49265">
    <property type="entry name" value="Fibronectin type III"/>
    <property type="match status" value="4"/>
</dbReference>
<dbReference type="InterPro" id="IPR003961">
    <property type="entry name" value="FN3_dom"/>
</dbReference>
<dbReference type="Proteomes" id="UP000798602">
    <property type="component" value="Unassembled WGS sequence"/>
</dbReference>
<dbReference type="InterPro" id="IPR026341">
    <property type="entry name" value="T9SS_type_B"/>
</dbReference>
<keyword evidence="4" id="KW-1185">Reference proteome</keyword>
<dbReference type="NCBIfam" id="NF038128">
    <property type="entry name" value="choice_anch_J"/>
    <property type="match status" value="2"/>
</dbReference>
<organism evidence="3 4">
    <name type="scientific">Flavobacterium ichthyis</name>
    <dbReference type="NCBI Taxonomy" id="2698827"/>
    <lineage>
        <taxon>Bacteria</taxon>
        <taxon>Pseudomonadati</taxon>
        <taxon>Bacteroidota</taxon>
        <taxon>Flavobacteriia</taxon>
        <taxon>Flavobacteriales</taxon>
        <taxon>Flavobacteriaceae</taxon>
        <taxon>Flavobacterium</taxon>
    </lineage>
</organism>
<dbReference type="NCBIfam" id="TIGR04131">
    <property type="entry name" value="Bac_Flav_CTERM"/>
    <property type="match status" value="1"/>
</dbReference>
<feature type="chain" id="PRO_5046678194" evidence="1">
    <location>
        <begin position="20"/>
        <end position="2419"/>
    </location>
</feature>
<evidence type="ECO:0000256" key="1">
    <source>
        <dbReference type="SAM" id="SignalP"/>
    </source>
</evidence>
<dbReference type="Pfam" id="PF13585">
    <property type="entry name" value="CHU_C"/>
    <property type="match status" value="1"/>
</dbReference>
<accession>A0ABW9Z8N7</accession>
<dbReference type="Gene3D" id="2.60.40.10">
    <property type="entry name" value="Immunoglobulins"/>
    <property type="match status" value="7"/>
</dbReference>
<feature type="domain" description="Fibronectin type-III" evidence="2">
    <location>
        <begin position="447"/>
        <end position="546"/>
    </location>
</feature>
<dbReference type="Gene3D" id="2.60.120.380">
    <property type="match status" value="1"/>
</dbReference>
<gene>
    <name evidence="3" type="ORF">GV828_07530</name>
</gene>
<dbReference type="InterPro" id="IPR013783">
    <property type="entry name" value="Ig-like_fold"/>
</dbReference>
<sequence length="2419" mass="258498">MKKITLLLLTFFMSFVGFSQLTENFDGGTSLPTGWVAFNNGQGTAPRLWRILPNAALSFSTPNSAFSERYQIGQGNTSQDWLATSAVTLPANAQLQFVTRQRTDGDQGTIYRLMVARVSAGAQNNPAIYQQAAQWDELSLNPEGPFNGDGSPKWDEHTVDLRALGYNQNEQVYIAFVRVYTQPGIGSDADVGWLIDDVRVSQKCEMPTGLAAPVINMTSAQLTWVTPAGGATSWEIVIVPETLTLEQGIAAGNLYTYSGAMPFDTSLYSPAITLNPDTNYKYYVRAVCSETNKSDWTLPYFFTTASLGETCTEPIVIPQLPYQATDNTSNSNDRTDVSQGTSCGATPAGTNYMAGNEVFYTFTAPETGEVRIRMTPTAPNSSLFVYNSCANVGVSCIAGVANTGATVRTIPALAVTAGETYIVVISSAAANQTVGYTLNIQYVTCDEPTNLAATATMTSATLSWSNPAGSTATSWEIAVQPAGAMIPSGAGTPVTSNNNLVVTNTIDGTPLMAATAYQYWVRVPCTDGGTTFSPWAGPFLFNTPVCDPVEQCNYTFRLTRPSGNGGYSGAIMHVRQNGVTVAILGPGFTSGNASAVQVPLCNGIPFEVFWIEGGTASANIGLTIQNSFNQLLFTKPVGTGSPNVNTPLYSRMVDCLVPLCPPPINLGATAITANTANLTWTPGSLPPPTGATTQWQIYIEREAVAVAPLNDAPTTAYDITTTRPYPATGLLSDTFYVYYIRTYCGPDWASDWVGPFRFKTAVSCGAPTNLGASGQTTTTANLFWTQPALGGATNWDVVVQAPGTGVPGLNPTNAQDLANGGTVSGLVAATQYEFYVRANCSDTDNSSWSGPFLFYTACNPVNVPYTEGFNTTSVFEPCWSTVSVLGSNSWDMNYNLTPAEGDQVASINPNSGVNNDDWLITPALRLLSNYRLRFKYKVLATGNNNNNIEIKLSTAGSDPVSFTETLMPLTTWSNTTYQEKVINLNNFGNDDGSVLVHIGWHLPQGVTNSTRIFIDEVIFEPIPPCPNPVDLIVENVTSTSADLSWTPGYLETQWQVYVQPAGGPVPPVDYAGTLITTNTDLTVNTDFNGQPLQPGTNYVYYVRAHCNDTQQSQWVGPIPFKTLLCEEADKCNYTFILQDTGNNAWGSTMNVIQNGEIVAVLNKTGNGASINQTVALCPGVQFQVFWNVAGTAAQAAQVGLTIQNSFNETIFTKAAGQGVQNTTLYNSMPVYCTPLTCPFPTNLSAQQSSPSTAVLVWTPGGAETQWQYIIQPAGGTYPGNINGTVVNTNPTANVSGLVSAQPYEFYVRAICGPDNVSYWSGPYSFTLYNSPGCIGVDIEGVDVNVGAEVTVCPNDNCVDLSASYLQINQTNTYAVESIPYMPPFPFTGGTPIQIGADDDWTDTVTLPFNFCFFGETYNKLLITDNGAVSFSIAGVVPGGQYTPLGPAGYSYTQPIPFNPNAVRPPYVNAIMGVMQDLYPGGSTGDWSINYQVLGTAPCRAFVVNFYNVARFSCTSIRENSQIVLYEGSNIIDVYIGNHATCAWGPATVGIQNANGTVGFAPPGRNTGNWSTTNEAWRFNPAGDPLDIVFEWRKNGEFYSSDLDINVCAEDVTLMEAVATYPQCGAPAIVRKSEITINIEEFDTQEPEDLTACVGNSTFDLTENNANILDGTVTPADYVIEYYLTEAEAIDGTSGAITSHTTSVTTPIFVRIEKVGTDCYITDTFDLLLSAQAPEFTLDGNTTICEGDATTITVMPTNGFDVSTTTFTWTLPDGTVSTQTGAVFNIDAADAQAGTYTVLADNGCQETLTFTLTINEIELGFTYPTPNCPSGIIEPIPTEGFTTGGSYSVSPTLTIDATTGAIELDGAAAGLYTVTYLLPNTVSGCTDDKTNTFEFEVLPAIIPVTGFAYENPQYCITDPSPISIIPNAGFLSGGQFTATPETGLGLDSNTGSIDFATSIPGTYTVYYTIQSDDTTCTAYSQSATQIVINASGVPTTGFSYTSPVCISSTNPMPIPVTGFVTGGSYTVVSGSGIALDGATGEIDLANTAPGTYIIRYEIPASGCGQLGQTDAQIVINDLTPAVVGFTYNTVCENATNPTPIKTAGFTEGGTWSSADSGIVIDAATGTINLAQSTPGTYTIEYNLNQNDTECRAGGNSSATVTITAGIDPVTQFSFEDDTYCSGANSIFPQGTFEPGGNFSAPAGLVINGTTGEINIAGSTPGTYQIVYAIQEDLTLCRNRSESNFTITIQDGIEVTVEDLCENNNYILTASPQGGNYNYIWRNAQGDQVGTDSRFNVSEYVANLSGQPVYPMNFTVTVDDNGCLSNQSFTVTGTFCTIQKGISPNNDGKNDSFDLTGFNVRKLTIYNRYGTEVYSFNNYTNEWKGQSNNGNELPDGTYYYIIERDGVEGRTGWIQINRQRN</sequence>
<dbReference type="Gene3D" id="2.60.120.200">
    <property type="match status" value="2"/>
</dbReference>
<feature type="signal peptide" evidence="1">
    <location>
        <begin position="1"/>
        <end position="19"/>
    </location>
</feature>
<dbReference type="PROSITE" id="PS50853">
    <property type="entry name" value="FN3"/>
    <property type="match status" value="6"/>
</dbReference>
<dbReference type="EMBL" id="JAABLM010000007">
    <property type="protein sequence ID" value="NBL65049.1"/>
    <property type="molecule type" value="Genomic_DNA"/>
</dbReference>
<protein>
    <submittedName>
        <fullName evidence="3">T9SS type B sorting domain-containing protein</fullName>
    </submittedName>
</protein>
<feature type="domain" description="Fibronectin type-III" evidence="2">
    <location>
        <begin position="1239"/>
        <end position="1330"/>
    </location>
</feature>
<feature type="domain" description="Fibronectin type-III" evidence="2">
    <location>
        <begin position="206"/>
        <end position="307"/>
    </location>
</feature>
<feature type="domain" description="Fibronectin type-III" evidence="2">
    <location>
        <begin position="662"/>
        <end position="763"/>
    </location>
</feature>
<evidence type="ECO:0000313" key="3">
    <source>
        <dbReference type="EMBL" id="NBL65049.1"/>
    </source>
</evidence>
<dbReference type="SMART" id="SM00060">
    <property type="entry name" value="FN3"/>
    <property type="match status" value="6"/>
</dbReference>
<dbReference type="Pfam" id="PF00041">
    <property type="entry name" value="fn3"/>
    <property type="match status" value="3"/>
</dbReference>
<evidence type="ECO:0000313" key="4">
    <source>
        <dbReference type="Proteomes" id="UP000798602"/>
    </source>
</evidence>
<reference evidence="4" key="1">
    <citation type="submission" date="2020-01" db="EMBL/GenBank/DDBJ databases">
        <title>Sphingomonas sp. strain CSW-10.</title>
        <authorList>
            <person name="Chen W.-M."/>
        </authorList>
    </citation>
    <scope>NUCLEOTIDE SEQUENCE [LARGE SCALE GENOMIC DNA]</scope>
    <source>
        <strain evidence="4">NST-5</strain>
    </source>
</reference>
<dbReference type="RefSeq" id="WP_166536872.1">
    <property type="nucleotide sequence ID" value="NZ_JAABLM010000007.1"/>
</dbReference>
<name>A0ABW9Z8N7_9FLAO</name>
<keyword evidence="1" id="KW-0732">Signal</keyword>
<comment type="caution">
    <text evidence="3">The sequence shown here is derived from an EMBL/GenBank/DDBJ whole genome shotgun (WGS) entry which is preliminary data.</text>
</comment>
<evidence type="ECO:0000259" key="2">
    <source>
        <dbReference type="PROSITE" id="PS50853"/>
    </source>
</evidence>
<dbReference type="CDD" id="cd00063">
    <property type="entry name" value="FN3"/>
    <property type="match status" value="4"/>
</dbReference>
<feature type="domain" description="Fibronectin type-III" evidence="2">
    <location>
        <begin position="766"/>
        <end position="859"/>
    </location>
</feature>